<name>A0A521ANQ1_9BACL</name>
<feature type="domain" description="CRISPR type III-associated protein" evidence="2">
    <location>
        <begin position="106"/>
        <end position="278"/>
    </location>
</feature>
<dbReference type="PANTHER" id="PTHR39965:SF1">
    <property type="entry name" value="CRISPR SYSTEM CMR SUBUNIT CMR6"/>
    <property type="match status" value="1"/>
</dbReference>
<dbReference type="OrthoDB" id="9813956at2"/>
<evidence type="ECO:0000313" key="4">
    <source>
        <dbReference type="Proteomes" id="UP000315636"/>
    </source>
</evidence>
<sequence>MGFHRPLYRKKHIDLGYRWPGQKKDVHLGLWYDKFCDRWTMEEDDEGLWVLEEGKKQSWMETVTVEPKDENGQMQKEVGNPSRIQEAVQRMQRLVEARSGCFIPMKTESRFVTGLGRSHPVENGFAWHPTLGTPYLPGSSVKGMVRAWANETGNASLAHRLLGPEPKAEGSEKRVGEWIFFDALPQGTVQLEMDIMTPHYGPYYANPEQNPPHDRHDPVPIPFLTVAKGQPFVFAIAPRRPGGQKEIYHRKILLKWLKEALKWFGAGAKTAVGYGRFKMDSQKLDEWKKKREQAEAERRRNRLPPIMREMVQDGYEDDAGRFMQSMNEKWLPRMEAETTPKEEQQQIAQYLIDWYQEYRSDQWKKPNPKNKKKIARIHAILCKEV</sequence>
<accession>A0A521ANQ1</accession>
<dbReference type="Proteomes" id="UP000315636">
    <property type="component" value="Unassembled WGS sequence"/>
</dbReference>
<dbReference type="EMBL" id="FXTI01000001">
    <property type="protein sequence ID" value="SMO36454.1"/>
    <property type="molecule type" value="Genomic_DNA"/>
</dbReference>
<dbReference type="RefSeq" id="WP_142503953.1">
    <property type="nucleotide sequence ID" value="NZ_FXTI01000001.1"/>
</dbReference>
<dbReference type="InterPro" id="IPR010172">
    <property type="entry name" value="CRISPR-assoc_prot_TM1791"/>
</dbReference>
<evidence type="ECO:0000256" key="1">
    <source>
        <dbReference type="ARBA" id="ARBA00023118"/>
    </source>
</evidence>
<evidence type="ECO:0000259" key="2">
    <source>
        <dbReference type="Pfam" id="PF03787"/>
    </source>
</evidence>
<reference evidence="3 4" key="1">
    <citation type="submission" date="2017-05" db="EMBL/GenBank/DDBJ databases">
        <authorList>
            <person name="Varghese N."/>
            <person name="Submissions S."/>
        </authorList>
    </citation>
    <scope>NUCLEOTIDE SEQUENCE [LARGE SCALE GENOMIC DNA]</scope>
    <source>
        <strain evidence="3 4">DSM 45474</strain>
    </source>
</reference>
<keyword evidence="1" id="KW-0051">Antiviral defense</keyword>
<gene>
    <name evidence="3" type="ORF">SAMN06264849_101251</name>
</gene>
<organism evidence="3 4">
    <name type="scientific">Melghirimyces algeriensis</name>
    <dbReference type="NCBI Taxonomy" id="910412"/>
    <lineage>
        <taxon>Bacteria</taxon>
        <taxon>Bacillati</taxon>
        <taxon>Bacillota</taxon>
        <taxon>Bacilli</taxon>
        <taxon>Bacillales</taxon>
        <taxon>Thermoactinomycetaceae</taxon>
        <taxon>Melghirimyces</taxon>
    </lineage>
</organism>
<dbReference type="GO" id="GO:0051607">
    <property type="term" value="P:defense response to virus"/>
    <property type="evidence" value="ECO:0007669"/>
    <property type="project" value="UniProtKB-KW"/>
</dbReference>
<dbReference type="AlphaFoldDB" id="A0A521ANQ1"/>
<evidence type="ECO:0000313" key="3">
    <source>
        <dbReference type="EMBL" id="SMO36454.1"/>
    </source>
</evidence>
<proteinExistence type="predicted"/>
<dbReference type="Pfam" id="PF03787">
    <property type="entry name" value="RAMPs"/>
    <property type="match status" value="1"/>
</dbReference>
<dbReference type="PANTHER" id="PTHR39965">
    <property type="entry name" value="CRISPR SYSTEM CMR SUBUNIT CMR6"/>
    <property type="match status" value="1"/>
</dbReference>
<protein>
    <submittedName>
        <fullName evidence="3">CRISPR-associated protein, Cmr6 family</fullName>
    </submittedName>
</protein>
<dbReference type="InterPro" id="IPR005537">
    <property type="entry name" value="RAMP_III_fam"/>
</dbReference>
<keyword evidence="4" id="KW-1185">Reference proteome</keyword>
<dbReference type="NCBIfam" id="TIGR01898">
    <property type="entry name" value="cas_TM1791_cmr6"/>
    <property type="match status" value="1"/>
</dbReference>